<dbReference type="InterPro" id="IPR011009">
    <property type="entry name" value="Kinase-like_dom_sf"/>
</dbReference>
<evidence type="ECO:0000313" key="3">
    <source>
        <dbReference type="EMBL" id="MBC3542119.1"/>
    </source>
</evidence>
<dbReference type="RefSeq" id="WP_186641729.1">
    <property type="nucleotide sequence ID" value="NZ_JACOAF010000053.1"/>
</dbReference>
<accession>A0ABR6VY28</accession>
<evidence type="ECO:0000313" key="4">
    <source>
        <dbReference type="Proteomes" id="UP000659698"/>
    </source>
</evidence>
<evidence type="ECO:0000256" key="1">
    <source>
        <dbReference type="ARBA" id="ARBA00038240"/>
    </source>
</evidence>
<dbReference type="InterPro" id="IPR050249">
    <property type="entry name" value="Pseudomonas-type_ThrB"/>
</dbReference>
<reference evidence="3 4" key="1">
    <citation type="journal article" date="2019" name="Int. J. Syst. Evol. Microbiol.">
        <title>Rufibacter sediminis sp. nov., isolated from freshwater lake sediment.</title>
        <authorList>
            <person name="Qu J.H."/>
            <person name="Zhang L.J."/>
            <person name="Fu Y.H."/>
            <person name="Li H.F."/>
        </authorList>
    </citation>
    <scope>NUCLEOTIDE SEQUENCE [LARGE SCALE GENOMIC DNA]</scope>
    <source>
        <strain evidence="3 4">H-1</strain>
    </source>
</reference>
<proteinExistence type="inferred from homology"/>
<evidence type="ECO:0000259" key="2">
    <source>
        <dbReference type="Pfam" id="PF01636"/>
    </source>
</evidence>
<name>A0ABR6VY28_9BACT</name>
<dbReference type="Gene3D" id="3.90.1200.10">
    <property type="match status" value="1"/>
</dbReference>
<feature type="domain" description="Aminoglycoside phosphotransferase" evidence="2">
    <location>
        <begin position="40"/>
        <end position="248"/>
    </location>
</feature>
<dbReference type="PANTHER" id="PTHR21064">
    <property type="entry name" value="AMINOGLYCOSIDE PHOSPHOTRANSFERASE DOMAIN-CONTAINING PROTEIN-RELATED"/>
    <property type="match status" value="1"/>
</dbReference>
<dbReference type="Gene3D" id="3.30.200.20">
    <property type="entry name" value="Phosphorylase Kinase, domain 1"/>
    <property type="match status" value="1"/>
</dbReference>
<protein>
    <submittedName>
        <fullName evidence="3">Phosphotransferase</fullName>
    </submittedName>
</protein>
<gene>
    <name evidence="3" type="ORF">H7U12_20705</name>
</gene>
<organism evidence="3 4">
    <name type="scientific">Rufibacter sediminis</name>
    <dbReference type="NCBI Taxonomy" id="2762756"/>
    <lineage>
        <taxon>Bacteria</taxon>
        <taxon>Pseudomonadati</taxon>
        <taxon>Bacteroidota</taxon>
        <taxon>Cytophagia</taxon>
        <taxon>Cytophagales</taxon>
        <taxon>Hymenobacteraceae</taxon>
        <taxon>Rufibacter</taxon>
    </lineage>
</organism>
<comment type="caution">
    <text evidence="3">The sequence shown here is derived from an EMBL/GenBank/DDBJ whole genome shotgun (WGS) entry which is preliminary data.</text>
</comment>
<keyword evidence="4" id="KW-1185">Reference proteome</keyword>
<dbReference type="Proteomes" id="UP000659698">
    <property type="component" value="Unassembled WGS sequence"/>
</dbReference>
<sequence>MTSVFPTAYSTLRADALASFVSEQYNLGTVQGKFLTRGVNDTYLITAADARYILRVYRASHRNYAQVQAETDLLLALAQAEVSVSYPISDAAGHVIQTLPAAEGNRPAVLFTYAPGRRVPLLNEKQLQLLGREMAKFHNVSASFPLSDARLILDAETTLTKPIQAIKDFFSEDREDYLWLQEAAQKAQQRLEQFNTSSFSFGYCHYDFFPKNFHFDGDEKLTLFDFDFLGRGYLVNDVMVFWQHLCLDVHYGKMMQETADQAFATFLSAYREIRTLSEEELAAMPYLALGFWVFYQGFYATHDHFLPLLQPHRLKARMQLIRQLTQKYWAKA</sequence>
<dbReference type="EMBL" id="JACOAF010000053">
    <property type="protein sequence ID" value="MBC3542119.1"/>
    <property type="molecule type" value="Genomic_DNA"/>
</dbReference>
<comment type="similarity">
    <text evidence="1">Belongs to the pseudomonas-type ThrB family.</text>
</comment>
<dbReference type="SUPFAM" id="SSF56112">
    <property type="entry name" value="Protein kinase-like (PK-like)"/>
    <property type="match status" value="1"/>
</dbReference>
<dbReference type="PANTHER" id="PTHR21064:SF6">
    <property type="entry name" value="AMINOGLYCOSIDE PHOSPHOTRANSFERASE DOMAIN-CONTAINING PROTEIN"/>
    <property type="match status" value="1"/>
</dbReference>
<dbReference type="InterPro" id="IPR002575">
    <property type="entry name" value="Aminoglycoside_PTrfase"/>
</dbReference>
<dbReference type="Pfam" id="PF01636">
    <property type="entry name" value="APH"/>
    <property type="match status" value="1"/>
</dbReference>